<evidence type="ECO:0000256" key="3">
    <source>
        <dbReference type="ARBA" id="ARBA00022801"/>
    </source>
</evidence>
<dbReference type="RefSeq" id="WP_111165946.1">
    <property type="nucleotide sequence ID" value="NZ_POUA01000024.1"/>
</dbReference>
<reference evidence="6 7" key="1">
    <citation type="submission" date="2018-01" db="EMBL/GenBank/DDBJ databases">
        <title>Draft genome sequence of Sphaerisporangium sp. 7K107.</title>
        <authorList>
            <person name="Sahin N."/>
            <person name="Saygin H."/>
            <person name="Ay H."/>
        </authorList>
    </citation>
    <scope>NUCLEOTIDE SEQUENCE [LARGE SCALE GENOMIC DNA]</scope>
    <source>
        <strain evidence="6 7">7K107</strain>
    </source>
</reference>
<name>A0A2W2HTC1_9ACTN</name>
<dbReference type="GO" id="GO:0016787">
    <property type="term" value="F:hydrolase activity"/>
    <property type="evidence" value="ECO:0007669"/>
    <property type="project" value="UniProtKB-KW"/>
</dbReference>
<evidence type="ECO:0000256" key="2">
    <source>
        <dbReference type="ARBA" id="ARBA00005582"/>
    </source>
</evidence>
<accession>A0A2W2HTC1</accession>
<dbReference type="PROSITE" id="PS00893">
    <property type="entry name" value="NUDIX_BOX"/>
    <property type="match status" value="1"/>
</dbReference>
<keyword evidence="7" id="KW-1185">Reference proteome</keyword>
<dbReference type="AlphaFoldDB" id="A0A2W2HTC1"/>
<dbReference type="Gene3D" id="3.90.79.10">
    <property type="entry name" value="Nucleoside Triphosphate Pyrophosphohydrolase"/>
    <property type="match status" value="1"/>
</dbReference>
<feature type="domain" description="Nudix hydrolase" evidence="5">
    <location>
        <begin position="17"/>
        <end position="147"/>
    </location>
</feature>
<sequence length="155" mass="17274">MGRVEYWNDEHAPQANSLVPACGTVAVDDQGRILLQRRRDTGQWALPMGKMEIGETPSQCAVRETEEETGVLVEPVGLLGVYSDPGHIVAYSDGEVRQEYEVMLLARPISGIPGADGEASDARWFAPEDLKDLDIHPTQWRQLDDYLNGRYPHVD</sequence>
<dbReference type="PANTHER" id="PTHR43046:SF16">
    <property type="entry name" value="ADP-RIBOSE PYROPHOSPHATASE YJHB-RELATED"/>
    <property type="match status" value="1"/>
</dbReference>
<dbReference type="EMBL" id="POUA01000024">
    <property type="protein sequence ID" value="PZG53910.1"/>
    <property type="molecule type" value="Genomic_DNA"/>
</dbReference>
<evidence type="ECO:0000259" key="5">
    <source>
        <dbReference type="PROSITE" id="PS51462"/>
    </source>
</evidence>
<dbReference type="PROSITE" id="PS51462">
    <property type="entry name" value="NUDIX"/>
    <property type="match status" value="1"/>
</dbReference>
<evidence type="ECO:0000256" key="4">
    <source>
        <dbReference type="RuleBase" id="RU003476"/>
    </source>
</evidence>
<protein>
    <submittedName>
        <fullName evidence="6">NUDIX hydrolase</fullName>
    </submittedName>
</protein>
<dbReference type="InterPro" id="IPR020084">
    <property type="entry name" value="NUDIX_hydrolase_CS"/>
</dbReference>
<gene>
    <name evidence="6" type="ORF">C1I98_05325</name>
</gene>
<comment type="cofactor">
    <cofactor evidence="1">
        <name>Mg(2+)</name>
        <dbReference type="ChEBI" id="CHEBI:18420"/>
    </cofactor>
</comment>
<dbReference type="SUPFAM" id="SSF55811">
    <property type="entry name" value="Nudix"/>
    <property type="match status" value="1"/>
</dbReference>
<evidence type="ECO:0000313" key="6">
    <source>
        <dbReference type="EMBL" id="PZG53910.1"/>
    </source>
</evidence>
<keyword evidence="3 4" id="KW-0378">Hydrolase</keyword>
<dbReference type="PANTHER" id="PTHR43046">
    <property type="entry name" value="GDP-MANNOSE MANNOSYL HYDROLASE"/>
    <property type="match status" value="1"/>
</dbReference>
<comment type="caution">
    <text evidence="6">The sequence shown here is derived from an EMBL/GenBank/DDBJ whole genome shotgun (WGS) entry which is preliminary data.</text>
</comment>
<evidence type="ECO:0000256" key="1">
    <source>
        <dbReference type="ARBA" id="ARBA00001946"/>
    </source>
</evidence>
<dbReference type="InterPro" id="IPR000086">
    <property type="entry name" value="NUDIX_hydrolase_dom"/>
</dbReference>
<comment type="similarity">
    <text evidence="2 4">Belongs to the Nudix hydrolase family.</text>
</comment>
<evidence type="ECO:0000313" key="7">
    <source>
        <dbReference type="Proteomes" id="UP000248544"/>
    </source>
</evidence>
<dbReference type="Pfam" id="PF00293">
    <property type="entry name" value="NUDIX"/>
    <property type="match status" value="1"/>
</dbReference>
<dbReference type="InterPro" id="IPR015797">
    <property type="entry name" value="NUDIX_hydrolase-like_dom_sf"/>
</dbReference>
<dbReference type="InterPro" id="IPR020476">
    <property type="entry name" value="Nudix_hydrolase"/>
</dbReference>
<dbReference type="PRINTS" id="PR00502">
    <property type="entry name" value="NUDIXFAMILY"/>
</dbReference>
<dbReference type="Proteomes" id="UP000248544">
    <property type="component" value="Unassembled WGS sequence"/>
</dbReference>
<proteinExistence type="inferred from homology"/>
<organism evidence="6 7">
    <name type="scientific">Spongiactinospora gelatinilytica</name>
    <dbReference type="NCBI Taxonomy" id="2666298"/>
    <lineage>
        <taxon>Bacteria</taxon>
        <taxon>Bacillati</taxon>
        <taxon>Actinomycetota</taxon>
        <taxon>Actinomycetes</taxon>
        <taxon>Streptosporangiales</taxon>
        <taxon>Streptosporangiaceae</taxon>
        <taxon>Spongiactinospora</taxon>
    </lineage>
</organism>